<accession>A0ABW5FIB3</accession>
<keyword evidence="2" id="KW-1185">Reference proteome</keyword>
<dbReference type="RefSeq" id="WP_379256352.1">
    <property type="nucleotide sequence ID" value="NZ_JBHSVQ010000001.1"/>
</dbReference>
<evidence type="ECO:0000313" key="1">
    <source>
        <dbReference type="EMBL" id="MFD2413696.1"/>
    </source>
</evidence>
<reference evidence="2" key="1">
    <citation type="journal article" date="2019" name="Int. J. Syst. Evol. Microbiol.">
        <title>The Global Catalogue of Microorganisms (GCM) 10K type strain sequencing project: providing services to taxonomists for standard genome sequencing and annotation.</title>
        <authorList>
            <consortium name="The Broad Institute Genomics Platform"/>
            <consortium name="The Broad Institute Genome Sequencing Center for Infectious Disease"/>
            <person name="Wu L."/>
            <person name="Ma J."/>
        </authorList>
    </citation>
    <scope>NUCLEOTIDE SEQUENCE [LARGE SCALE GENOMIC DNA]</scope>
    <source>
        <strain evidence="2">CCM 8725</strain>
    </source>
</reference>
<protein>
    <submittedName>
        <fullName evidence="1">Uncharacterized protein</fullName>
    </submittedName>
</protein>
<organism evidence="1 2">
    <name type="scientific">Paenibacillus rhizoplanae</name>
    <dbReference type="NCBI Taxonomy" id="1917181"/>
    <lineage>
        <taxon>Bacteria</taxon>
        <taxon>Bacillati</taxon>
        <taxon>Bacillota</taxon>
        <taxon>Bacilli</taxon>
        <taxon>Bacillales</taxon>
        <taxon>Paenibacillaceae</taxon>
        <taxon>Paenibacillus</taxon>
    </lineage>
</organism>
<evidence type="ECO:0000313" key="2">
    <source>
        <dbReference type="Proteomes" id="UP001597448"/>
    </source>
</evidence>
<sequence>MIRYLPLNPRCYETLIHFFHSSGWSLSSLRQKWLQVVRQHAPLSVVKQATSGLFFRYLRTPSHAVVSEASAATYLRKSTFHLSAQNSHIHSYISAD</sequence>
<proteinExistence type="predicted"/>
<dbReference type="Proteomes" id="UP001597448">
    <property type="component" value="Unassembled WGS sequence"/>
</dbReference>
<gene>
    <name evidence="1" type="ORF">ACFSX3_27900</name>
</gene>
<name>A0ABW5FIB3_9BACL</name>
<comment type="caution">
    <text evidence="1">The sequence shown here is derived from an EMBL/GenBank/DDBJ whole genome shotgun (WGS) entry which is preliminary data.</text>
</comment>
<dbReference type="EMBL" id="JBHUKY010000077">
    <property type="protein sequence ID" value="MFD2413696.1"/>
    <property type="molecule type" value="Genomic_DNA"/>
</dbReference>